<dbReference type="EMBL" id="CAJHNH020000532">
    <property type="protein sequence ID" value="CAG5118304.1"/>
    <property type="molecule type" value="Genomic_DNA"/>
</dbReference>
<name>A0A8S3YMT5_9EUPU</name>
<sequence length="172" mass="19108">QQGLLIAQPNEFEAKHRPPVIQHLPPLSAPQPAFSDAPKIIEHGSFTKAVPTREKKYVRRVSDSIGNNYSPRARNFTTAQIYESTKLAYTVEETYFLSPRKSVGSHCQTTSACSLPPLDSTRRLNTASSIPLSGSRYHTNHDHEDVQAGSWISEPSQQLFPPINGHSTDSQK</sequence>
<reference evidence="2" key="1">
    <citation type="submission" date="2021-04" db="EMBL/GenBank/DDBJ databases">
        <authorList>
            <consortium name="Molecular Ecology Group"/>
        </authorList>
    </citation>
    <scope>NUCLEOTIDE SEQUENCE</scope>
</reference>
<organism evidence="2 3">
    <name type="scientific">Candidula unifasciata</name>
    <dbReference type="NCBI Taxonomy" id="100452"/>
    <lineage>
        <taxon>Eukaryota</taxon>
        <taxon>Metazoa</taxon>
        <taxon>Spiralia</taxon>
        <taxon>Lophotrochozoa</taxon>
        <taxon>Mollusca</taxon>
        <taxon>Gastropoda</taxon>
        <taxon>Heterobranchia</taxon>
        <taxon>Euthyneura</taxon>
        <taxon>Panpulmonata</taxon>
        <taxon>Eupulmonata</taxon>
        <taxon>Stylommatophora</taxon>
        <taxon>Helicina</taxon>
        <taxon>Helicoidea</taxon>
        <taxon>Geomitridae</taxon>
        <taxon>Candidula</taxon>
    </lineage>
</organism>
<dbReference type="AlphaFoldDB" id="A0A8S3YMT5"/>
<feature type="non-terminal residue" evidence="2">
    <location>
        <position position="172"/>
    </location>
</feature>
<evidence type="ECO:0000313" key="2">
    <source>
        <dbReference type="EMBL" id="CAG5118304.1"/>
    </source>
</evidence>
<gene>
    <name evidence="2" type="ORF">CUNI_LOCUS3862</name>
</gene>
<protein>
    <submittedName>
        <fullName evidence="2">Uncharacterized protein</fullName>
    </submittedName>
</protein>
<feature type="non-terminal residue" evidence="2">
    <location>
        <position position="1"/>
    </location>
</feature>
<evidence type="ECO:0000313" key="3">
    <source>
        <dbReference type="Proteomes" id="UP000678393"/>
    </source>
</evidence>
<comment type="caution">
    <text evidence="2">The sequence shown here is derived from an EMBL/GenBank/DDBJ whole genome shotgun (WGS) entry which is preliminary data.</text>
</comment>
<proteinExistence type="predicted"/>
<accession>A0A8S3YMT5</accession>
<evidence type="ECO:0000256" key="1">
    <source>
        <dbReference type="SAM" id="MobiDB-lite"/>
    </source>
</evidence>
<dbReference type="Proteomes" id="UP000678393">
    <property type="component" value="Unassembled WGS sequence"/>
</dbReference>
<feature type="region of interest" description="Disordered" evidence="1">
    <location>
        <begin position="153"/>
        <end position="172"/>
    </location>
</feature>
<dbReference type="OrthoDB" id="6156099at2759"/>
<keyword evidence="3" id="KW-1185">Reference proteome</keyword>